<name>A0A518RKQ0_9SPHN</name>
<dbReference type="PANTHER" id="PTHR34473">
    <property type="entry name" value="UPF0699 TRANSMEMBRANE PROTEIN YDBS"/>
    <property type="match status" value="1"/>
</dbReference>
<protein>
    <submittedName>
        <fullName evidence="3">PH domain-containing protein</fullName>
    </submittedName>
</protein>
<reference evidence="3 4" key="1">
    <citation type="submission" date="2019-07" db="EMBL/GenBank/DDBJ databases">
        <title>Sphingomonas alkalisoli sp. nov., isolated from rhizosphere soil of Suaedae salsa.</title>
        <authorList>
            <person name="Zhang H."/>
            <person name="Xu L."/>
            <person name="Zhang J.-X."/>
            <person name="Sun J.-Q."/>
        </authorList>
    </citation>
    <scope>NUCLEOTIDE SEQUENCE [LARGE SCALE GENOMIC DNA]</scope>
    <source>
        <strain evidence="3 4">XS-10</strain>
    </source>
</reference>
<evidence type="ECO:0000313" key="4">
    <source>
        <dbReference type="Proteomes" id="UP000318055"/>
    </source>
</evidence>
<feature type="domain" description="YdbS-like PH" evidence="2">
    <location>
        <begin position="55"/>
        <end position="134"/>
    </location>
</feature>
<evidence type="ECO:0000259" key="2">
    <source>
        <dbReference type="Pfam" id="PF03703"/>
    </source>
</evidence>
<dbReference type="Pfam" id="PF03703">
    <property type="entry name" value="bPH_2"/>
    <property type="match status" value="1"/>
</dbReference>
<dbReference type="Proteomes" id="UP000318055">
    <property type="component" value="Chromosome"/>
</dbReference>
<accession>A0A518RKQ0</accession>
<feature type="transmembrane region" description="Helical" evidence="1">
    <location>
        <begin position="32"/>
        <end position="51"/>
    </location>
</feature>
<proteinExistence type="predicted"/>
<keyword evidence="1" id="KW-1133">Transmembrane helix</keyword>
<dbReference type="PANTHER" id="PTHR34473:SF3">
    <property type="entry name" value="TRANSMEMBRANE PROTEIN-RELATED"/>
    <property type="match status" value="1"/>
</dbReference>
<dbReference type="OrthoDB" id="1750577at2"/>
<keyword evidence="4" id="KW-1185">Reference proteome</keyword>
<sequence length="143" mass="15747">MRLTGGIFWTVAALVSIGPSFAISTGVDWFPLWAPPVVIALLGLWTVIVAVPRRWARWGWAWTGRELHVASGWLVRRHTIVPAARVQHIDVTQGPVERIFGIASLVLHTAGTANSEVDLPGITKATAEEIRDAIREQLTVDPW</sequence>
<keyword evidence="1" id="KW-0472">Membrane</keyword>
<keyword evidence="1" id="KW-0812">Transmembrane</keyword>
<dbReference type="KEGG" id="ssua:FPZ54_00615"/>
<dbReference type="EMBL" id="CP042239">
    <property type="protein sequence ID" value="QDX28028.1"/>
    <property type="molecule type" value="Genomic_DNA"/>
</dbReference>
<evidence type="ECO:0000313" key="3">
    <source>
        <dbReference type="EMBL" id="QDX28028.1"/>
    </source>
</evidence>
<dbReference type="AlphaFoldDB" id="A0A518RKQ0"/>
<dbReference type="InterPro" id="IPR005182">
    <property type="entry name" value="YdbS-like_PH"/>
</dbReference>
<organism evidence="3 4">
    <name type="scientific">Sphingomonas suaedae</name>
    <dbReference type="NCBI Taxonomy" id="2599297"/>
    <lineage>
        <taxon>Bacteria</taxon>
        <taxon>Pseudomonadati</taxon>
        <taxon>Pseudomonadota</taxon>
        <taxon>Alphaproteobacteria</taxon>
        <taxon>Sphingomonadales</taxon>
        <taxon>Sphingomonadaceae</taxon>
        <taxon>Sphingomonas</taxon>
    </lineage>
</organism>
<gene>
    <name evidence="3" type="ORF">FPZ54_00615</name>
</gene>
<evidence type="ECO:0000256" key="1">
    <source>
        <dbReference type="SAM" id="Phobius"/>
    </source>
</evidence>